<name>A0AB36THI7_ACETH</name>
<dbReference type="Pfam" id="PF08245">
    <property type="entry name" value="Mur_ligase_M"/>
    <property type="match status" value="1"/>
</dbReference>
<dbReference type="SUPFAM" id="SSF53623">
    <property type="entry name" value="MurD-like peptide ligases, catalytic domain"/>
    <property type="match status" value="1"/>
</dbReference>
<dbReference type="Gene3D" id="3.40.1190.10">
    <property type="entry name" value="Mur-like, catalytic domain"/>
    <property type="match status" value="1"/>
</dbReference>
<protein>
    <submittedName>
        <fullName evidence="3">Mur ligase-like protein</fullName>
    </submittedName>
</protein>
<dbReference type="EMBL" id="PDBW01000001">
    <property type="protein sequence ID" value="PFH02960.1"/>
    <property type="molecule type" value="Genomic_DNA"/>
</dbReference>
<dbReference type="InterPro" id="IPR036565">
    <property type="entry name" value="Mur-like_cat_sf"/>
</dbReference>
<dbReference type="PANTHER" id="PTHR23135:SF4">
    <property type="entry name" value="UDP-N-ACETYLMURAMOYL-L-ALANYL-D-GLUTAMATE--2,6-DIAMINOPIMELATE LIGASE MURE HOMOLOG, CHLOROPLASTIC"/>
    <property type="match status" value="1"/>
</dbReference>
<dbReference type="GO" id="GO:0005524">
    <property type="term" value="F:ATP binding"/>
    <property type="evidence" value="ECO:0007669"/>
    <property type="project" value="InterPro"/>
</dbReference>
<evidence type="ECO:0000259" key="2">
    <source>
        <dbReference type="Pfam" id="PF08245"/>
    </source>
</evidence>
<organism evidence="3 4">
    <name type="scientific">Acetivibrio thermocellus AD2</name>
    <dbReference type="NCBI Taxonomy" id="1138384"/>
    <lineage>
        <taxon>Bacteria</taxon>
        <taxon>Bacillati</taxon>
        <taxon>Bacillota</taxon>
        <taxon>Clostridia</taxon>
        <taxon>Eubacteriales</taxon>
        <taxon>Oscillospiraceae</taxon>
        <taxon>Acetivibrio</taxon>
    </lineage>
</organism>
<evidence type="ECO:0000256" key="1">
    <source>
        <dbReference type="ARBA" id="ARBA00004752"/>
    </source>
</evidence>
<dbReference type="InterPro" id="IPR013221">
    <property type="entry name" value="Mur_ligase_cen"/>
</dbReference>
<reference evidence="3 4" key="1">
    <citation type="submission" date="2017-09" db="EMBL/GenBank/DDBJ databases">
        <title>Evaluation of Pacific Biosciences Sequencing Technology to Finishing C. thermocellum Genome Sequences.</title>
        <authorList>
            <person name="Brown S."/>
        </authorList>
    </citation>
    <scope>NUCLEOTIDE SEQUENCE [LARGE SCALE GENOMIC DNA]</scope>
    <source>
        <strain evidence="3 4">AD2</strain>
    </source>
</reference>
<proteinExistence type="predicted"/>
<accession>A0AB36THI7</accession>
<evidence type="ECO:0000313" key="3">
    <source>
        <dbReference type="EMBL" id="PFH02960.1"/>
    </source>
</evidence>
<keyword evidence="3" id="KW-0436">Ligase</keyword>
<comment type="pathway">
    <text evidence="1">Cell wall biogenesis; peptidoglycan biosynthesis.</text>
</comment>
<sequence length="244" mass="27988">MIFILLHKIKKKVHYKITVYQKKWGLNRVLITAIVGQNDKEKTANVINSILHNSKKRISIVDSKNLSGLDGKRLKSYLAELERNNTDILILKLDLTDVSKEIYDYLRFDIIVFTDKADEINGEIEQNYMDLMKRAFSLLKEKGIAIVNADDNELNKFFKDIKHYIVTYGFNLKASMTTSSIGDLVAKDNMLCCLQRRIYTKNGTVIEPQEFKVKTDLESVDPNNVLAAATFVLVNGFDINQMKN</sequence>
<dbReference type="GO" id="GO:0016881">
    <property type="term" value="F:acid-amino acid ligase activity"/>
    <property type="evidence" value="ECO:0007669"/>
    <property type="project" value="InterPro"/>
</dbReference>
<feature type="domain" description="Mur ligase central" evidence="2">
    <location>
        <begin position="43"/>
        <end position="180"/>
    </location>
</feature>
<dbReference type="Proteomes" id="UP000223596">
    <property type="component" value="Unassembled WGS sequence"/>
</dbReference>
<gene>
    <name evidence="3" type="ORF">M972_111754</name>
</gene>
<dbReference type="PANTHER" id="PTHR23135">
    <property type="entry name" value="MUR LIGASE FAMILY MEMBER"/>
    <property type="match status" value="1"/>
</dbReference>
<comment type="caution">
    <text evidence="3">The sequence shown here is derived from an EMBL/GenBank/DDBJ whole genome shotgun (WGS) entry which is preliminary data.</text>
</comment>
<dbReference type="AlphaFoldDB" id="A0AB36THI7"/>
<evidence type="ECO:0000313" key="4">
    <source>
        <dbReference type="Proteomes" id="UP000223596"/>
    </source>
</evidence>